<keyword evidence="7" id="KW-0489">Methyltransferase</keyword>
<accession>A0ABU0GNI8</accession>
<dbReference type="PROSITE" id="PS51682">
    <property type="entry name" value="SAM_OMT_I"/>
    <property type="match status" value="1"/>
</dbReference>
<dbReference type="RefSeq" id="WP_070318973.1">
    <property type="nucleotide sequence ID" value="NZ_JAUSVM010000001.1"/>
</dbReference>
<dbReference type="InterPro" id="IPR029063">
    <property type="entry name" value="SAM-dependent_MTases_sf"/>
</dbReference>
<comment type="catalytic activity">
    <reaction evidence="1">
        <text>6-phospho-D-glucono-1,5-lactone + H2O = 6-phospho-D-gluconate + H(+)</text>
        <dbReference type="Rhea" id="RHEA:12556"/>
        <dbReference type="ChEBI" id="CHEBI:15377"/>
        <dbReference type="ChEBI" id="CHEBI:15378"/>
        <dbReference type="ChEBI" id="CHEBI:57955"/>
        <dbReference type="ChEBI" id="CHEBI:58759"/>
        <dbReference type="EC" id="3.1.1.31"/>
    </reaction>
</comment>
<evidence type="ECO:0000256" key="4">
    <source>
        <dbReference type="ARBA" id="ARBA00010662"/>
    </source>
</evidence>
<keyword evidence="8" id="KW-0808">Transferase</keyword>
<dbReference type="InterPro" id="IPR005900">
    <property type="entry name" value="6-phosphogluconolactonase_DevB"/>
</dbReference>
<dbReference type="SUPFAM" id="SSF100950">
    <property type="entry name" value="NagB/RpiA/CoA transferase-like"/>
    <property type="match status" value="1"/>
</dbReference>
<dbReference type="EMBL" id="JAUSVM010000001">
    <property type="protein sequence ID" value="MDQ0426931.1"/>
    <property type="molecule type" value="Genomic_DNA"/>
</dbReference>
<comment type="similarity">
    <text evidence="4">Belongs to the glucosamine/galactosamine-6-phosphate isomerase family. 6-phosphogluconolactonase subfamily.</text>
</comment>
<comment type="function">
    <text evidence="2">Hydrolysis of 6-phosphogluconolactone to 6-phosphogluconate.</text>
</comment>
<dbReference type="InterPro" id="IPR002935">
    <property type="entry name" value="SAM_O-MeTrfase"/>
</dbReference>
<dbReference type="SUPFAM" id="SSF53335">
    <property type="entry name" value="S-adenosyl-L-methionine-dependent methyltransferases"/>
    <property type="match status" value="1"/>
</dbReference>
<evidence type="ECO:0000256" key="6">
    <source>
        <dbReference type="ARBA" id="ARBA00020337"/>
    </source>
</evidence>
<keyword evidence="13" id="KW-1185">Reference proteome</keyword>
<reference evidence="12 13" key="1">
    <citation type="submission" date="2023-07" db="EMBL/GenBank/DDBJ databases">
        <title>Sequencing the genomes of 1000 actinobacteria strains.</title>
        <authorList>
            <person name="Klenk H.-P."/>
        </authorList>
    </citation>
    <scope>NUCLEOTIDE SEQUENCE [LARGE SCALE GENOMIC DNA]</scope>
    <source>
        <strain evidence="12 13">DSM 14785</strain>
    </source>
</reference>
<evidence type="ECO:0000256" key="1">
    <source>
        <dbReference type="ARBA" id="ARBA00000832"/>
    </source>
</evidence>
<evidence type="ECO:0000313" key="12">
    <source>
        <dbReference type="EMBL" id="MDQ0426931.1"/>
    </source>
</evidence>
<dbReference type="InterPro" id="IPR037171">
    <property type="entry name" value="NagB/RpiA_transferase-like"/>
</dbReference>
<sequence length="490" mass="50881">MSTATPEVLVHPDADVLAAAAAARLLTRLVDLQSHRSPVHVVLTGGTVGIATLRAVADSPVRDAVDWSGVHLWWGDERFLPAGDADRNETQARAALIDALGDALPAANVHAVPGPSDDVPDGEAAARAYAAELRAHAADDGLAPRFDVLLLGMGPDGHVASLFPERSSLYEANLLVVAEHDSPKPPSERVSLTFPLIRSAREVWVVAAGAEKAPAVARALAGDDVRTTPAAAARGQERTLWLVDVASAAELPGADPAATPPVSGPRRPRSEVDPAWTAVEAYVAPLVAEGADAVAVRTAAADAGLPDIAVSSAQGRLLELLARAVGARRVLEIGTLGGYSTWWLAQAVPADGSVMTLEVSDAHATVARTSLAAAGLQDRVDVVVGPALESLDRLVAAHVAPFDLVFVDADKQQLAAYLDRAVTLSRPGTLLVVDNVVRGGAVVDADHPDDRVQGVRTFLERAAADGRVDGTVVQTVGEKGYDGFALLLVR</sequence>
<evidence type="ECO:0000256" key="10">
    <source>
        <dbReference type="SAM" id="MobiDB-lite"/>
    </source>
</evidence>
<dbReference type="Pfam" id="PF01182">
    <property type="entry name" value="Glucosamine_iso"/>
    <property type="match status" value="1"/>
</dbReference>
<feature type="region of interest" description="Disordered" evidence="10">
    <location>
        <begin position="252"/>
        <end position="271"/>
    </location>
</feature>
<organism evidence="12 13">
    <name type="scientific">Cellulomonas iranensis</name>
    <dbReference type="NCBI Taxonomy" id="76862"/>
    <lineage>
        <taxon>Bacteria</taxon>
        <taxon>Bacillati</taxon>
        <taxon>Actinomycetota</taxon>
        <taxon>Actinomycetes</taxon>
        <taxon>Micrococcales</taxon>
        <taxon>Cellulomonadaceae</taxon>
        <taxon>Cellulomonas</taxon>
    </lineage>
</organism>
<evidence type="ECO:0000256" key="8">
    <source>
        <dbReference type="ARBA" id="ARBA00022679"/>
    </source>
</evidence>
<evidence type="ECO:0000256" key="7">
    <source>
        <dbReference type="ARBA" id="ARBA00022603"/>
    </source>
</evidence>
<name>A0ABU0GNI8_9CELL</name>
<dbReference type="InterPro" id="IPR006148">
    <property type="entry name" value="Glc/Gal-6P_isomerase"/>
</dbReference>
<proteinExistence type="inferred from homology"/>
<evidence type="ECO:0000256" key="9">
    <source>
        <dbReference type="ARBA" id="ARBA00022691"/>
    </source>
</evidence>
<feature type="domain" description="Glucosamine/galactosamine-6-phosphate isomerase" evidence="11">
    <location>
        <begin position="12"/>
        <end position="241"/>
    </location>
</feature>
<comment type="pathway">
    <text evidence="3">Carbohydrate degradation; pentose phosphate pathway; D-ribulose 5-phosphate from D-glucose 6-phosphate (oxidative stage): step 2/3.</text>
</comment>
<dbReference type="CDD" id="cd01400">
    <property type="entry name" value="6PGL"/>
    <property type="match status" value="1"/>
</dbReference>
<evidence type="ECO:0000256" key="2">
    <source>
        <dbReference type="ARBA" id="ARBA00002681"/>
    </source>
</evidence>
<evidence type="ECO:0000256" key="5">
    <source>
        <dbReference type="ARBA" id="ARBA00013198"/>
    </source>
</evidence>
<dbReference type="PANTHER" id="PTHR11054:SF0">
    <property type="entry name" value="6-PHOSPHOGLUCONOLACTONASE"/>
    <property type="match status" value="1"/>
</dbReference>
<dbReference type="Pfam" id="PF01596">
    <property type="entry name" value="Methyltransf_3"/>
    <property type="match status" value="1"/>
</dbReference>
<comment type="caution">
    <text evidence="12">The sequence shown here is derived from an EMBL/GenBank/DDBJ whole genome shotgun (WGS) entry which is preliminary data.</text>
</comment>
<dbReference type="InterPro" id="IPR039104">
    <property type="entry name" value="6PGL"/>
</dbReference>
<dbReference type="EC" id="3.1.1.31" evidence="5"/>
<keyword evidence="9" id="KW-0949">S-adenosyl-L-methionine</keyword>
<keyword evidence="12" id="KW-0378">Hydrolase</keyword>
<dbReference type="GO" id="GO:0017057">
    <property type="term" value="F:6-phosphogluconolactonase activity"/>
    <property type="evidence" value="ECO:0007669"/>
    <property type="project" value="UniProtKB-EC"/>
</dbReference>
<dbReference type="NCBIfam" id="TIGR01198">
    <property type="entry name" value="pgl"/>
    <property type="match status" value="1"/>
</dbReference>
<evidence type="ECO:0000313" key="13">
    <source>
        <dbReference type="Proteomes" id="UP001240250"/>
    </source>
</evidence>
<evidence type="ECO:0000259" key="11">
    <source>
        <dbReference type="Pfam" id="PF01182"/>
    </source>
</evidence>
<dbReference type="Proteomes" id="UP001240250">
    <property type="component" value="Unassembled WGS sequence"/>
</dbReference>
<dbReference type="Gene3D" id="3.40.50.150">
    <property type="entry name" value="Vaccinia Virus protein VP39"/>
    <property type="match status" value="1"/>
</dbReference>
<gene>
    <name evidence="12" type="ORF">JO380_003312</name>
</gene>
<protein>
    <recommendedName>
        <fullName evidence="6">6-phosphogluconolactonase</fullName>
        <ecNumber evidence="5">3.1.1.31</ecNumber>
    </recommendedName>
</protein>
<dbReference type="PANTHER" id="PTHR11054">
    <property type="entry name" value="6-PHOSPHOGLUCONOLACTONASE"/>
    <property type="match status" value="1"/>
</dbReference>
<dbReference type="Gene3D" id="3.40.50.1360">
    <property type="match status" value="1"/>
</dbReference>
<evidence type="ECO:0000256" key="3">
    <source>
        <dbReference type="ARBA" id="ARBA00004961"/>
    </source>
</evidence>